<reference evidence="3 4" key="1">
    <citation type="journal article" date="2022" name="bioRxiv">
        <title>Genomics of Preaxostyla Flagellates Illuminates Evolutionary Transitions and the Path Towards Mitochondrial Loss.</title>
        <authorList>
            <person name="Novak L.V.F."/>
            <person name="Treitli S.C."/>
            <person name="Pyrih J."/>
            <person name="Halakuc P."/>
            <person name="Pipaliya S.V."/>
            <person name="Vacek V."/>
            <person name="Brzon O."/>
            <person name="Soukal P."/>
            <person name="Eme L."/>
            <person name="Dacks J.B."/>
            <person name="Karnkowska A."/>
            <person name="Elias M."/>
            <person name="Hampl V."/>
        </authorList>
    </citation>
    <scope>NUCLEOTIDE SEQUENCE [LARGE SCALE GENOMIC DNA]</scope>
    <source>
        <strain evidence="3">NAU3</strain>
        <tissue evidence="3">Gut</tissue>
    </source>
</reference>
<feature type="transmembrane region" description="Helical" evidence="2">
    <location>
        <begin position="50"/>
        <end position="72"/>
    </location>
</feature>
<dbReference type="Proteomes" id="UP001281761">
    <property type="component" value="Unassembled WGS sequence"/>
</dbReference>
<evidence type="ECO:0000313" key="3">
    <source>
        <dbReference type="EMBL" id="KAK2956741.1"/>
    </source>
</evidence>
<keyword evidence="2" id="KW-0472">Membrane</keyword>
<organism evidence="3 4">
    <name type="scientific">Blattamonas nauphoetae</name>
    <dbReference type="NCBI Taxonomy" id="2049346"/>
    <lineage>
        <taxon>Eukaryota</taxon>
        <taxon>Metamonada</taxon>
        <taxon>Preaxostyla</taxon>
        <taxon>Oxymonadida</taxon>
        <taxon>Blattamonas</taxon>
    </lineage>
</organism>
<evidence type="ECO:0000256" key="2">
    <source>
        <dbReference type="SAM" id="Phobius"/>
    </source>
</evidence>
<accession>A0ABQ9XZ37</accession>
<feature type="transmembrane region" description="Helical" evidence="2">
    <location>
        <begin position="20"/>
        <end position="44"/>
    </location>
</feature>
<proteinExistence type="predicted"/>
<name>A0ABQ9XZ37_9EUKA</name>
<gene>
    <name evidence="3" type="ORF">BLNAU_8375</name>
</gene>
<evidence type="ECO:0000313" key="4">
    <source>
        <dbReference type="Proteomes" id="UP001281761"/>
    </source>
</evidence>
<keyword evidence="2" id="KW-1133">Transmembrane helix</keyword>
<evidence type="ECO:0000256" key="1">
    <source>
        <dbReference type="SAM" id="MobiDB-lite"/>
    </source>
</evidence>
<protein>
    <submittedName>
        <fullName evidence="3">Uncharacterized protein</fullName>
    </submittedName>
</protein>
<sequence length="239" mass="27401">MSAQSEKQSLHIIFEKSPRIALFLGLTLGSLVISVVICVIPSIFWGFFPYVYFPVLIIYLGVFRLVSNLLYIRRLTLDTAQFTLEERKDPGKCGQIMCLPKEIVVRSVISLETVECIPRKVTCCASKTGYQLQLKFSSQEPWTVRFVFSSELEANHVMQQLYDLTLSARTEIREADEATRQELRERGLETDRTTTKQNLLQPRSPLQETMNPVAVSDISPQNNWYEPEYEGEIQEQNPG</sequence>
<keyword evidence="4" id="KW-1185">Reference proteome</keyword>
<comment type="caution">
    <text evidence="3">The sequence shown here is derived from an EMBL/GenBank/DDBJ whole genome shotgun (WGS) entry which is preliminary data.</text>
</comment>
<keyword evidence="2" id="KW-0812">Transmembrane</keyword>
<feature type="region of interest" description="Disordered" evidence="1">
    <location>
        <begin position="186"/>
        <end position="239"/>
    </location>
</feature>
<dbReference type="EMBL" id="JARBJD010000053">
    <property type="protein sequence ID" value="KAK2956741.1"/>
    <property type="molecule type" value="Genomic_DNA"/>
</dbReference>
<feature type="compositionally biased region" description="Polar residues" evidence="1">
    <location>
        <begin position="195"/>
        <end position="210"/>
    </location>
</feature>